<reference evidence="4" key="1">
    <citation type="submission" date="2017-01" db="EMBL/GenBank/DDBJ databases">
        <authorList>
            <person name="Varghese N."/>
            <person name="Submissions S."/>
        </authorList>
    </citation>
    <scope>NUCLEOTIDE SEQUENCE [LARGE SCALE GENOMIC DNA]</scope>
    <source>
        <strain evidence="4">DSM 18714</strain>
    </source>
</reference>
<dbReference type="AlphaFoldDB" id="A0A1N7K1G7"/>
<feature type="transmembrane region" description="Helical" evidence="2">
    <location>
        <begin position="6"/>
        <end position="28"/>
    </location>
</feature>
<evidence type="ECO:0000313" key="3">
    <source>
        <dbReference type="EMBL" id="SIS55366.1"/>
    </source>
</evidence>
<feature type="transmembrane region" description="Helical" evidence="2">
    <location>
        <begin position="66"/>
        <end position="89"/>
    </location>
</feature>
<keyword evidence="4" id="KW-1185">Reference proteome</keyword>
<accession>A0A1N7K1G7</accession>
<dbReference type="STRING" id="407234.SAMN05421795_101526"/>
<dbReference type="Proteomes" id="UP000186098">
    <property type="component" value="Unassembled WGS sequence"/>
</dbReference>
<dbReference type="NCBIfam" id="NF009316">
    <property type="entry name" value="PRK12674.1-5"/>
    <property type="match status" value="1"/>
</dbReference>
<dbReference type="Pfam" id="PF03334">
    <property type="entry name" value="PhaG_MnhG_YufB"/>
    <property type="match status" value="1"/>
</dbReference>
<dbReference type="PANTHER" id="PTHR34703:SF1">
    <property type="entry name" value="ANTIPORTER SUBUNIT MNHG2-RELATED"/>
    <property type="match status" value="1"/>
</dbReference>
<dbReference type="EMBL" id="FTOM01000001">
    <property type="protein sequence ID" value="SIS55366.1"/>
    <property type="molecule type" value="Genomic_DNA"/>
</dbReference>
<feature type="transmembrane region" description="Helical" evidence="2">
    <location>
        <begin position="40"/>
        <end position="60"/>
    </location>
</feature>
<name>A0A1N7K1G7_9RHOB</name>
<protein>
    <submittedName>
        <fullName evidence="3">Multisubunit potassium/proton antiporter, PhaG subunit</fullName>
    </submittedName>
</protein>
<feature type="region of interest" description="Disordered" evidence="1">
    <location>
        <begin position="99"/>
        <end position="134"/>
    </location>
</feature>
<dbReference type="NCBIfam" id="TIGR01300">
    <property type="entry name" value="CPA3_mnhG_phaG"/>
    <property type="match status" value="1"/>
</dbReference>
<evidence type="ECO:0000313" key="4">
    <source>
        <dbReference type="Proteomes" id="UP000186098"/>
    </source>
</evidence>
<organism evidence="3 4">
    <name type="scientific">Phaeovulum vinaykumarii</name>
    <dbReference type="NCBI Taxonomy" id="407234"/>
    <lineage>
        <taxon>Bacteria</taxon>
        <taxon>Pseudomonadati</taxon>
        <taxon>Pseudomonadota</taxon>
        <taxon>Alphaproteobacteria</taxon>
        <taxon>Rhodobacterales</taxon>
        <taxon>Paracoccaceae</taxon>
        <taxon>Phaeovulum</taxon>
    </lineage>
</organism>
<dbReference type="PANTHER" id="PTHR34703">
    <property type="entry name" value="ANTIPORTER SUBUNIT MNHG2-RELATED"/>
    <property type="match status" value="1"/>
</dbReference>
<keyword evidence="2" id="KW-0472">Membrane</keyword>
<gene>
    <name evidence="3" type="ORF">SAMN05421795_101526</name>
</gene>
<evidence type="ECO:0000256" key="2">
    <source>
        <dbReference type="SAM" id="Phobius"/>
    </source>
</evidence>
<sequence>MELIWEIAVSAFLVLAGIFALVGAWGLVKLPSPMTRLHAPTKATTLGVGGVLIASMIWSIGSHGVLSFHELLITLFLFLTAPITANFIAKANLHRAAPPEDLPTLPEGQLWAHQSPGTDTSEAAFEDKETHRGG</sequence>
<evidence type="ECO:0000256" key="1">
    <source>
        <dbReference type="SAM" id="MobiDB-lite"/>
    </source>
</evidence>
<feature type="compositionally biased region" description="Basic and acidic residues" evidence="1">
    <location>
        <begin position="125"/>
        <end position="134"/>
    </location>
</feature>
<dbReference type="InterPro" id="IPR005133">
    <property type="entry name" value="PhaG_MnhG_YufB"/>
</dbReference>
<dbReference type="RefSeq" id="WP_076363335.1">
    <property type="nucleotide sequence ID" value="NZ_FTOM01000001.1"/>
</dbReference>
<keyword evidence="2" id="KW-0812">Transmembrane</keyword>
<keyword evidence="2" id="KW-1133">Transmembrane helix</keyword>
<proteinExistence type="predicted"/>
<dbReference type="GO" id="GO:0015385">
    <property type="term" value="F:sodium:proton antiporter activity"/>
    <property type="evidence" value="ECO:0007669"/>
    <property type="project" value="TreeGrafter"/>
</dbReference>
<dbReference type="OrthoDB" id="4427992at2"/>